<dbReference type="PANTHER" id="PTHR40763">
    <property type="entry name" value="MEMBRANE PROTEIN-RELATED"/>
    <property type="match status" value="1"/>
</dbReference>
<dbReference type="EMBL" id="SZZH01000001">
    <property type="protein sequence ID" value="TKV60746.1"/>
    <property type="molecule type" value="Genomic_DNA"/>
</dbReference>
<proteinExistence type="predicted"/>
<name>A0A4U6QKS7_9ACTN</name>
<evidence type="ECO:0000313" key="2">
    <source>
        <dbReference type="EMBL" id="TKV60746.1"/>
    </source>
</evidence>
<organism evidence="2 3">
    <name type="scientific">Nakamurella flava</name>
    <dbReference type="NCBI Taxonomy" id="2576308"/>
    <lineage>
        <taxon>Bacteria</taxon>
        <taxon>Bacillati</taxon>
        <taxon>Actinomycetota</taxon>
        <taxon>Actinomycetes</taxon>
        <taxon>Nakamurellales</taxon>
        <taxon>Nakamurellaceae</taxon>
        <taxon>Nakamurella</taxon>
    </lineage>
</organism>
<protein>
    <submittedName>
        <fullName evidence="2">DUF1707 domain-containing protein</fullName>
    </submittedName>
</protein>
<evidence type="ECO:0000313" key="3">
    <source>
        <dbReference type="Proteomes" id="UP000306985"/>
    </source>
</evidence>
<dbReference type="Proteomes" id="UP000306985">
    <property type="component" value="Unassembled WGS sequence"/>
</dbReference>
<dbReference type="InterPro" id="IPR012551">
    <property type="entry name" value="DUF1707_SHOCT-like"/>
</dbReference>
<keyword evidence="3" id="KW-1185">Reference proteome</keyword>
<dbReference type="RefSeq" id="WP_137448049.1">
    <property type="nucleotide sequence ID" value="NZ_SZZH01000001.1"/>
</dbReference>
<accession>A0A4U6QKS7</accession>
<reference evidence="2 3" key="1">
    <citation type="submission" date="2019-05" db="EMBL/GenBank/DDBJ databases">
        <title>Nakamurella sp. N5BH11, whole genome shotgun sequence.</title>
        <authorList>
            <person name="Tuo L."/>
        </authorList>
    </citation>
    <scope>NUCLEOTIDE SEQUENCE [LARGE SCALE GENOMIC DNA]</scope>
    <source>
        <strain evidence="2 3">N5BH11</strain>
    </source>
</reference>
<evidence type="ECO:0000259" key="1">
    <source>
        <dbReference type="Pfam" id="PF08044"/>
    </source>
</evidence>
<sequence>MTGSERNPDPLDPAAAIRVGTADRERAVALLHDAVGAGYLDLQEFEERSTRAYAARTRGELRPVLDDLPTADRLFPVTAHPGGPPAAAGGALVTTPSETIDIDWTNVRRRGVWSIPAVLAVVGSMGSADLDFSHSPFPTGGCVVDVSASWSTVKVTVDGATVIRTTDWQGGSMSTLKDKAGPPTAPGGGTLDIRGRTSWTTIVLRRN</sequence>
<dbReference type="PANTHER" id="PTHR40763:SF5">
    <property type="entry name" value="MEMBRANE PROTEIN"/>
    <property type="match status" value="1"/>
</dbReference>
<gene>
    <name evidence="2" type="ORF">FDO65_03440</name>
</gene>
<dbReference type="Pfam" id="PF08044">
    <property type="entry name" value="DUF1707"/>
    <property type="match status" value="1"/>
</dbReference>
<dbReference type="AlphaFoldDB" id="A0A4U6QKS7"/>
<dbReference type="OrthoDB" id="3534574at2"/>
<feature type="domain" description="DUF1707" evidence="1">
    <location>
        <begin position="17"/>
        <end position="69"/>
    </location>
</feature>
<comment type="caution">
    <text evidence="2">The sequence shown here is derived from an EMBL/GenBank/DDBJ whole genome shotgun (WGS) entry which is preliminary data.</text>
</comment>